<keyword evidence="4 7" id="KW-0812">Transmembrane</keyword>
<feature type="transmembrane region" description="Helical" evidence="7">
    <location>
        <begin position="839"/>
        <end position="863"/>
    </location>
</feature>
<evidence type="ECO:0000256" key="4">
    <source>
        <dbReference type="ARBA" id="ARBA00022692"/>
    </source>
</evidence>
<evidence type="ECO:0000256" key="8">
    <source>
        <dbReference type="SAM" id="MobiDB-lite"/>
    </source>
</evidence>
<dbReference type="Pfam" id="PF01644">
    <property type="entry name" value="Chitin_synth_1"/>
    <property type="match status" value="1"/>
</dbReference>
<evidence type="ECO:0000256" key="7">
    <source>
        <dbReference type="RuleBase" id="RU366040"/>
    </source>
</evidence>
<dbReference type="GO" id="GO:0004100">
    <property type="term" value="F:chitin synthase activity"/>
    <property type="evidence" value="ECO:0007669"/>
    <property type="project" value="UniProtKB-UniRule"/>
</dbReference>
<keyword evidence="6 7" id="KW-0472">Membrane</keyword>
<evidence type="ECO:0000256" key="6">
    <source>
        <dbReference type="ARBA" id="ARBA00023136"/>
    </source>
</evidence>
<feature type="transmembrane region" description="Helical" evidence="7">
    <location>
        <begin position="589"/>
        <end position="606"/>
    </location>
</feature>
<feature type="transmembrane region" description="Helical" evidence="7">
    <location>
        <begin position="801"/>
        <end position="819"/>
    </location>
</feature>
<gene>
    <name evidence="10" type="ORF">FMOSSE_LOCUS3844</name>
</gene>
<protein>
    <recommendedName>
        <fullName evidence="2 7">Chitin synthase</fullName>
        <ecNumber evidence="2 7">2.4.1.16</ecNumber>
    </recommendedName>
</protein>
<dbReference type="InterPro" id="IPR029044">
    <property type="entry name" value="Nucleotide-diphossugar_trans"/>
</dbReference>
<comment type="catalytic activity">
    <reaction evidence="7">
        <text>[(1-&gt;4)-N-acetyl-beta-D-glucosaminyl](n) + UDP-N-acetyl-alpha-D-glucosamine = [(1-&gt;4)-N-acetyl-beta-D-glucosaminyl](n+1) + UDP + H(+)</text>
        <dbReference type="Rhea" id="RHEA:16637"/>
        <dbReference type="Rhea" id="RHEA-COMP:9593"/>
        <dbReference type="Rhea" id="RHEA-COMP:9595"/>
        <dbReference type="ChEBI" id="CHEBI:15378"/>
        <dbReference type="ChEBI" id="CHEBI:17029"/>
        <dbReference type="ChEBI" id="CHEBI:57705"/>
        <dbReference type="ChEBI" id="CHEBI:58223"/>
        <dbReference type="EC" id="2.4.1.16"/>
    </reaction>
</comment>
<sequence length="869" mass="99310">MAGYQNNYANYYTTTSNNNNPPQRSHPSQRSQRQQTYDYTSPRPGFPSQPKQTFNNTHVAGQQLQRQASPTTYQHDYYTPQPVSQSSYSPQAVDYYTPLNNNNTGYANNQWKGHEVLDFYEKVDKRKSVRHVELTRGNLVLDCPVPDKVIKNVRITSGEEFTHMRYTAVTCDPDKFIQSNYLLRPYIYQRQTELMIVMTMYNEDDQLFIKTMSSAIKNVAHLCTRDRSKTWGKEGWKKVVVVVVADGRNKVNKRVLKVLGAMGVYQDGIMQNNVAGKPVTGHLFEYTSQLMVDSNFDIRGADKGIPPVQILFCLKEKNAKKLNSHRWFFNAFAAQLNPNVCILLDVGTKPSSTSIYHLWKAFDMDPQIGGACGEIQTELGRGCINLVNPLVASQNFEYKMSNILDKPLESVFGYISVLPGAFSAYRYKALQNTSFDKGPLASYFKGEKMHGNGDAGIFEANMYLAEDRILCFELVAKKNESWKLKYVKSAKAETDVPDNVPEFISQRRRWLNGSFFAAFYSIAHFTRIWSSGQSFFRKLLLSVEFFYNAIQLLFNWFALGNFYLAFFFLTSAVTVNPVTDPFRGYGENLFNLVRSIYGMVIVTIFISSMGNRPQGSKWIYIGCIILFALIMATMLYCAGYTVYLSLMDANIKFNSFSSLRNALKDDEFRDIVISLSSTYGLYIFSSLIHGEPWHMITCLLQYILMVPFYVNILMVYAFCNTHDVSWGTKGDNGNTGEGNGAQPVAGKDGKKLMQVQVPTERTDINAIYDDLVDQLKLKVYETKQHRDAATKKDDYYKLFRTNLVLAWMFSNGLLIVFFTSKTWNDYVKQHSGPRAYNPYLTFVFWSVAALSAFRTFGCVWYLILRVIFG</sequence>
<comment type="function">
    <text evidence="7">Polymerizes chitin, a structural polymer of the cell wall and septum, by transferring the sugar moiety of UDP-GlcNAc to the non-reducing end of the growing chitin polymer.</text>
</comment>
<evidence type="ECO:0000313" key="11">
    <source>
        <dbReference type="Proteomes" id="UP000789375"/>
    </source>
</evidence>
<dbReference type="PANTHER" id="PTHR22914:SF44">
    <property type="entry name" value="CHITIN SYNTHASE 2"/>
    <property type="match status" value="1"/>
</dbReference>
<organism evidence="10 11">
    <name type="scientific">Funneliformis mosseae</name>
    <name type="common">Endomycorrhizal fungus</name>
    <name type="synonym">Glomus mosseae</name>
    <dbReference type="NCBI Taxonomy" id="27381"/>
    <lineage>
        <taxon>Eukaryota</taxon>
        <taxon>Fungi</taxon>
        <taxon>Fungi incertae sedis</taxon>
        <taxon>Mucoromycota</taxon>
        <taxon>Glomeromycotina</taxon>
        <taxon>Glomeromycetes</taxon>
        <taxon>Glomerales</taxon>
        <taxon>Glomeraceae</taxon>
        <taxon>Funneliformis</taxon>
    </lineage>
</organism>
<evidence type="ECO:0000256" key="3">
    <source>
        <dbReference type="ARBA" id="ARBA00022676"/>
    </source>
</evidence>
<feature type="transmembrane region" description="Helical" evidence="7">
    <location>
        <begin position="699"/>
        <end position="719"/>
    </location>
</feature>
<dbReference type="GO" id="GO:0071555">
    <property type="term" value="P:cell wall organization"/>
    <property type="evidence" value="ECO:0007669"/>
    <property type="project" value="UniProtKB-KW"/>
</dbReference>
<dbReference type="EC" id="2.4.1.16" evidence="2 7"/>
<feature type="transmembrane region" description="Helical" evidence="7">
    <location>
        <begin position="510"/>
        <end position="529"/>
    </location>
</feature>
<dbReference type="PANTHER" id="PTHR22914">
    <property type="entry name" value="CHITIN SYNTHASE"/>
    <property type="match status" value="1"/>
</dbReference>
<feature type="transmembrane region" description="Helical" evidence="7">
    <location>
        <begin position="550"/>
        <end position="569"/>
    </location>
</feature>
<dbReference type="GO" id="GO:0006031">
    <property type="term" value="P:chitin biosynthetic process"/>
    <property type="evidence" value="ECO:0007669"/>
    <property type="project" value="UniProtKB-UniRule"/>
</dbReference>
<comment type="subcellular location">
    <subcellularLocation>
        <location evidence="7">Cell membrane</location>
        <topology evidence="7">Multi-pass membrane protein</topology>
    </subcellularLocation>
    <subcellularLocation>
        <location evidence="1">Membrane</location>
        <topology evidence="1">Multi-pass membrane protein</topology>
    </subcellularLocation>
</comment>
<name>A0A9N8ZIR8_FUNMO</name>
<dbReference type="Pfam" id="PF08407">
    <property type="entry name" value="Chitin_synth_1N"/>
    <property type="match status" value="1"/>
</dbReference>
<reference evidence="10" key="1">
    <citation type="submission" date="2021-06" db="EMBL/GenBank/DDBJ databases">
        <authorList>
            <person name="Kallberg Y."/>
            <person name="Tangrot J."/>
            <person name="Rosling A."/>
        </authorList>
    </citation>
    <scope>NUCLEOTIDE SEQUENCE</scope>
    <source>
        <strain evidence="10">87-6 pot B 2015</strain>
    </source>
</reference>
<evidence type="ECO:0000313" key="10">
    <source>
        <dbReference type="EMBL" id="CAG8497215.1"/>
    </source>
</evidence>
<keyword evidence="11" id="KW-1185">Reference proteome</keyword>
<dbReference type="GO" id="GO:0030428">
    <property type="term" value="C:cell septum"/>
    <property type="evidence" value="ECO:0007669"/>
    <property type="project" value="TreeGrafter"/>
</dbReference>
<comment type="similarity">
    <text evidence="7">Belongs to the chitin synthase family.</text>
</comment>
<accession>A0A9N8ZIR8</accession>
<dbReference type="SUPFAM" id="SSF53448">
    <property type="entry name" value="Nucleotide-diphospho-sugar transferases"/>
    <property type="match status" value="1"/>
</dbReference>
<feature type="transmembrane region" description="Helical" evidence="7">
    <location>
        <begin position="618"/>
        <end position="643"/>
    </location>
</feature>
<evidence type="ECO:0000256" key="5">
    <source>
        <dbReference type="ARBA" id="ARBA00022989"/>
    </source>
</evidence>
<dbReference type="InterPro" id="IPR013616">
    <property type="entry name" value="Chitin_synth_N"/>
</dbReference>
<evidence type="ECO:0000256" key="1">
    <source>
        <dbReference type="ARBA" id="ARBA00004141"/>
    </source>
</evidence>
<feature type="compositionally biased region" description="Low complexity" evidence="8">
    <location>
        <begin position="1"/>
        <end position="35"/>
    </location>
</feature>
<keyword evidence="3 7" id="KW-0328">Glycosyltransferase</keyword>
<keyword evidence="7" id="KW-0808">Transferase</keyword>
<feature type="domain" description="Chitin synthase N-terminal" evidence="9">
    <location>
        <begin position="127"/>
        <end position="193"/>
    </location>
</feature>
<feature type="region of interest" description="Disordered" evidence="8">
    <location>
        <begin position="1"/>
        <end position="54"/>
    </location>
</feature>
<dbReference type="AlphaFoldDB" id="A0A9N8ZIR8"/>
<evidence type="ECO:0000256" key="2">
    <source>
        <dbReference type="ARBA" id="ARBA00012543"/>
    </source>
</evidence>
<keyword evidence="7" id="KW-0961">Cell wall biogenesis/degradation</keyword>
<dbReference type="EMBL" id="CAJVPP010000605">
    <property type="protein sequence ID" value="CAG8497215.1"/>
    <property type="molecule type" value="Genomic_DNA"/>
</dbReference>
<dbReference type="InterPro" id="IPR004835">
    <property type="entry name" value="Chitin_synth"/>
</dbReference>
<dbReference type="Proteomes" id="UP000789375">
    <property type="component" value="Unassembled WGS sequence"/>
</dbReference>
<dbReference type="CDD" id="cd04190">
    <property type="entry name" value="Chitin_synth_C"/>
    <property type="match status" value="1"/>
</dbReference>
<keyword evidence="5 7" id="KW-1133">Transmembrane helix</keyword>
<evidence type="ECO:0000259" key="9">
    <source>
        <dbReference type="Pfam" id="PF08407"/>
    </source>
</evidence>
<comment type="caution">
    <text evidence="10">The sequence shown here is derived from an EMBL/GenBank/DDBJ whole genome shotgun (WGS) entry which is preliminary data.</text>
</comment>
<dbReference type="GO" id="GO:0005886">
    <property type="term" value="C:plasma membrane"/>
    <property type="evidence" value="ECO:0007669"/>
    <property type="project" value="UniProtKB-SubCell"/>
</dbReference>
<proteinExistence type="inferred from homology"/>
<keyword evidence="7" id="KW-1003">Cell membrane</keyword>